<gene>
    <name evidence="4" type="ORF">DEA37_0003447</name>
</gene>
<protein>
    <submittedName>
        <fullName evidence="4">Cytoplasmic tRNA 2-thiolation protein 2</fullName>
    </submittedName>
</protein>
<dbReference type="PANTHER" id="PTHR20882">
    <property type="entry name" value="CYTOPLASMIC TRNA 2-THIOLATION PROTEIN 2"/>
    <property type="match status" value="1"/>
</dbReference>
<dbReference type="GO" id="GO:0002143">
    <property type="term" value="P:tRNA wobble position uridine thiolation"/>
    <property type="evidence" value="ECO:0007669"/>
    <property type="project" value="TreeGrafter"/>
</dbReference>
<dbReference type="GO" id="GO:0005829">
    <property type="term" value="C:cytosol"/>
    <property type="evidence" value="ECO:0007669"/>
    <property type="project" value="TreeGrafter"/>
</dbReference>
<organism evidence="4 5">
    <name type="scientific">Paragonimus westermani</name>
    <dbReference type="NCBI Taxonomy" id="34504"/>
    <lineage>
        <taxon>Eukaryota</taxon>
        <taxon>Metazoa</taxon>
        <taxon>Spiralia</taxon>
        <taxon>Lophotrochozoa</taxon>
        <taxon>Platyhelminthes</taxon>
        <taxon>Trematoda</taxon>
        <taxon>Digenea</taxon>
        <taxon>Plagiorchiida</taxon>
        <taxon>Troglotremata</taxon>
        <taxon>Troglotrematidae</taxon>
        <taxon>Paragonimus</taxon>
    </lineage>
</organism>
<name>A0A5J4NF72_9TREM</name>
<dbReference type="InterPro" id="IPR019407">
    <property type="entry name" value="CTU2"/>
</dbReference>
<dbReference type="AlphaFoldDB" id="A0A5J4NF72"/>
<sequence length="449" mass="49632">GIVKNRRSAYQMCSTEGSCSCSVDSAKKAIQDGRREMCVKCKGSCGPPVIVIRSDDPALCRLCFLDACLHKFKSAFGKAQVVPDGVNVAVGFSGGVSSLVLLSLLKEHTKRRFLPKVFHLSEPNTAEAELRTIEENMRNSGFEYYTFDPEQVNLTAGRLRAALHLSSSQSITTLKNLPDADKWIRHVLLTECARLMNCGFLCLGDNGTRVANNFLMGVIEGRGGHSCIETTFLDQRLRNVAIIRPLRDFMVKELVFYARFSNLNVSTPRDLVTQAVLERPARHLNSSPRITRTEASPSAACVCYVYFMETTVYDASEPGASPSLNTITDTLIRDALSKTCADLGHLNQYTLPPVDPAPFILCVKAPITRTSGIHNPNKLAMASLLFSRSVAQPKHLAADCPEDNIKRRTSFEQLLCFSCSAIYEELPKELKPTFEESFLNFESSAFATH</sequence>
<accession>A0A5J4NF72</accession>
<dbReference type="Proteomes" id="UP000324629">
    <property type="component" value="Unassembled WGS sequence"/>
</dbReference>
<comment type="caution">
    <text evidence="4">The sequence shown here is derived from an EMBL/GenBank/DDBJ whole genome shotgun (WGS) entry which is preliminary data.</text>
</comment>
<proteinExistence type="inferred from homology"/>
<evidence type="ECO:0000313" key="5">
    <source>
        <dbReference type="Proteomes" id="UP000324629"/>
    </source>
</evidence>
<dbReference type="Pfam" id="PF01171">
    <property type="entry name" value="ATP_bind_3"/>
    <property type="match status" value="1"/>
</dbReference>
<feature type="non-terminal residue" evidence="4">
    <location>
        <position position="1"/>
    </location>
</feature>
<dbReference type="PANTHER" id="PTHR20882:SF14">
    <property type="entry name" value="CYTOPLASMIC TRNA 2-THIOLATION PROTEIN 2"/>
    <property type="match status" value="1"/>
</dbReference>
<dbReference type="Gene3D" id="3.40.50.620">
    <property type="entry name" value="HUPs"/>
    <property type="match status" value="1"/>
</dbReference>
<dbReference type="InterPro" id="IPR014729">
    <property type="entry name" value="Rossmann-like_a/b/a_fold"/>
</dbReference>
<reference evidence="4 5" key="1">
    <citation type="journal article" date="2019" name="Gigascience">
        <title>Whole-genome sequence of the oriental lung fluke Paragonimus westermani.</title>
        <authorList>
            <person name="Oey H."/>
            <person name="Zakrzewski M."/>
            <person name="Narain K."/>
            <person name="Devi K.R."/>
            <person name="Agatsuma T."/>
            <person name="Nawaratna S."/>
            <person name="Gobert G.N."/>
            <person name="Jones M.K."/>
            <person name="Ragan M.A."/>
            <person name="McManus D.P."/>
            <person name="Krause L."/>
        </authorList>
    </citation>
    <scope>NUCLEOTIDE SEQUENCE [LARGE SCALE GENOMIC DNA]</scope>
    <source>
        <strain evidence="4 5">IND2009</strain>
    </source>
</reference>
<dbReference type="EMBL" id="QNGE01003406">
    <property type="protein sequence ID" value="KAA3674084.1"/>
    <property type="molecule type" value="Genomic_DNA"/>
</dbReference>
<evidence type="ECO:0000256" key="2">
    <source>
        <dbReference type="ARBA" id="ARBA00022694"/>
    </source>
</evidence>
<dbReference type="SUPFAM" id="SSF52402">
    <property type="entry name" value="Adenine nucleotide alpha hydrolases-like"/>
    <property type="match status" value="1"/>
</dbReference>
<keyword evidence="2" id="KW-0819">tRNA processing</keyword>
<keyword evidence="1" id="KW-0963">Cytoplasm</keyword>
<dbReference type="HAMAP" id="MF_03054">
    <property type="entry name" value="CTU2"/>
    <property type="match status" value="1"/>
</dbReference>
<keyword evidence="5" id="KW-1185">Reference proteome</keyword>
<dbReference type="GO" id="GO:0000049">
    <property type="term" value="F:tRNA binding"/>
    <property type="evidence" value="ECO:0007669"/>
    <property type="project" value="InterPro"/>
</dbReference>
<feature type="domain" description="tRNA(Ile)-lysidine/2-thiocytidine synthase N-terminal" evidence="3">
    <location>
        <begin position="88"/>
        <end position="263"/>
    </location>
</feature>
<evidence type="ECO:0000256" key="1">
    <source>
        <dbReference type="ARBA" id="ARBA00022490"/>
    </source>
</evidence>
<evidence type="ECO:0000313" key="4">
    <source>
        <dbReference type="EMBL" id="KAA3674084.1"/>
    </source>
</evidence>
<dbReference type="InterPro" id="IPR011063">
    <property type="entry name" value="TilS/TtcA_N"/>
</dbReference>
<evidence type="ECO:0000259" key="3">
    <source>
        <dbReference type="Pfam" id="PF01171"/>
    </source>
</evidence>
<dbReference type="GO" id="GO:0016783">
    <property type="term" value="F:sulfurtransferase activity"/>
    <property type="evidence" value="ECO:0007669"/>
    <property type="project" value="TreeGrafter"/>
</dbReference>